<protein>
    <submittedName>
        <fullName evidence="1">Uncharacterized protein</fullName>
    </submittedName>
</protein>
<organism evidence="1">
    <name type="scientific">Rhizophora mucronata</name>
    <name type="common">Asiatic mangrove</name>
    <dbReference type="NCBI Taxonomy" id="61149"/>
    <lineage>
        <taxon>Eukaryota</taxon>
        <taxon>Viridiplantae</taxon>
        <taxon>Streptophyta</taxon>
        <taxon>Embryophyta</taxon>
        <taxon>Tracheophyta</taxon>
        <taxon>Spermatophyta</taxon>
        <taxon>Magnoliopsida</taxon>
        <taxon>eudicotyledons</taxon>
        <taxon>Gunneridae</taxon>
        <taxon>Pentapetalae</taxon>
        <taxon>rosids</taxon>
        <taxon>fabids</taxon>
        <taxon>Malpighiales</taxon>
        <taxon>Rhizophoraceae</taxon>
        <taxon>Rhizophora</taxon>
    </lineage>
</organism>
<sequence length="53" mass="6260">MFVCGGLGFGYKRGPWFHCDSHLFFFQLLMTMIGDHNLKGQMFLYRFLDLLIP</sequence>
<dbReference type="EMBL" id="GGEC01088155">
    <property type="protein sequence ID" value="MBX68639.1"/>
    <property type="molecule type" value="Transcribed_RNA"/>
</dbReference>
<accession>A0A2P2QNQ1</accession>
<evidence type="ECO:0000313" key="1">
    <source>
        <dbReference type="EMBL" id="MBX68639.1"/>
    </source>
</evidence>
<name>A0A2P2QNQ1_RHIMU</name>
<reference evidence="1" key="1">
    <citation type="submission" date="2018-02" db="EMBL/GenBank/DDBJ databases">
        <title>Rhizophora mucronata_Transcriptome.</title>
        <authorList>
            <person name="Meera S.P."/>
            <person name="Sreeshan A."/>
            <person name="Augustine A."/>
        </authorList>
    </citation>
    <scope>NUCLEOTIDE SEQUENCE</scope>
    <source>
        <tissue evidence="1">Leaf</tissue>
    </source>
</reference>
<dbReference type="AlphaFoldDB" id="A0A2P2QNQ1"/>
<proteinExistence type="predicted"/>